<gene>
    <name evidence="2" type="ORF">WMO19_08660</name>
</gene>
<dbReference type="PANTHER" id="PTHR43778:SF2">
    <property type="entry name" value="PYRUVATE CARBOXYLASE, MITOCHONDRIAL"/>
    <property type="match status" value="1"/>
</dbReference>
<dbReference type="PANTHER" id="PTHR43778">
    <property type="entry name" value="PYRUVATE CARBOXYLASE"/>
    <property type="match status" value="1"/>
</dbReference>
<dbReference type="EC" id="4.1.1.112" evidence="2"/>
<evidence type="ECO:0000313" key="3">
    <source>
        <dbReference type="Proteomes" id="UP001447979"/>
    </source>
</evidence>
<dbReference type="GO" id="GO:0008948">
    <property type="term" value="F:oxaloacetate decarboxylase activity"/>
    <property type="evidence" value="ECO:0007669"/>
    <property type="project" value="UniProtKB-EC"/>
</dbReference>
<feature type="domain" description="Pyruvate carboxyltransferase" evidence="1">
    <location>
        <begin position="4"/>
        <end position="264"/>
    </location>
</feature>
<organism evidence="2 3">
    <name type="scientific">Peptoniphilus hominis</name>
    <name type="common">ex Hitch et al. 2025</name>
    <dbReference type="NCBI Taxonomy" id="3133174"/>
    <lineage>
        <taxon>Bacteria</taxon>
        <taxon>Bacillati</taxon>
        <taxon>Bacillota</taxon>
        <taxon>Tissierellia</taxon>
        <taxon>Tissierellales</taxon>
        <taxon>Peptoniphilaceae</taxon>
        <taxon>Peptoniphilus</taxon>
    </lineage>
</organism>
<dbReference type="Proteomes" id="UP001447979">
    <property type="component" value="Unassembled WGS sequence"/>
</dbReference>
<protein>
    <submittedName>
        <fullName evidence="2">Oxaloacetate decarboxylase subunit alpha</fullName>
        <ecNumber evidence="2">4.1.1.112</ecNumber>
    </submittedName>
</protein>
<accession>A0ABV1CFT8</accession>
<name>A0ABV1CFT8_9FIRM</name>
<comment type="caution">
    <text evidence="2">The sequence shown here is derived from an EMBL/GenBank/DDBJ whole genome shotgun (WGS) entry which is preliminary data.</text>
</comment>
<dbReference type="SUPFAM" id="SSF51569">
    <property type="entry name" value="Aldolase"/>
    <property type="match status" value="1"/>
</dbReference>
<evidence type="ECO:0000313" key="2">
    <source>
        <dbReference type="EMBL" id="MEQ2401672.1"/>
    </source>
</evidence>
<dbReference type="InterPro" id="IPR055268">
    <property type="entry name" value="PCB-like"/>
</dbReference>
<dbReference type="SUPFAM" id="SSF89000">
    <property type="entry name" value="post-HMGL domain-like"/>
    <property type="match status" value="1"/>
</dbReference>
<dbReference type="PROSITE" id="PS50991">
    <property type="entry name" value="PYR_CT"/>
    <property type="match status" value="1"/>
</dbReference>
<dbReference type="InterPro" id="IPR000891">
    <property type="entry name" value="PYR_CT"/>
</dbReference>
<dbReference type="CDD" id="cd07937">
    <property type="entry name" value="DRE_TIM_PC_TC_5S"/>
    <property type="match status" value="1"/>
</dbReference>
<dbReference type="InterPro" id="IPR003379">
    <property type="entry name" value="Carboxylase_cons_dom"/>
</dbReference>
<dbReference type="Pfam" id="PF00682">
    <property type="entry name" value="HMGL-like"/>
    <property type="match status" value="1"/>
</dbReference>
<dbReference type="RefSeq" id="WP_349171413.1">
    <property type="nucleotide sequence ID" value="NZ_JBBMFO010000033.1"/>
</dbReference>
<keyword evidence="2" id="KW-0456">Lyase</keyword>
<dbReference type="NCBIfam" id="NF008985">
    <property type="entry name" value="PRK12331.1"/>
    <property type="match status" value="1"/>
</dbReference>
<dbReference type="Gene3D" id="3.20.20.70">
    <property type="entry name" value="Aldolase class I"/>
    <property type="match status" value="1"/>
</dbReference>
<dbReference type="Pfam" id="PF02436">
    <property type="entry name" value="PYC_OADA"/>
    <property type="match status" value="1"/>
</dbReference>
<dbReference type="InterPro" id="IPR013785">
    <property type="entry name" value="Aldolase_TIM"/>
</dbReference>
<dbReference type="EMBL" id="JBBMFO010000033">
    <property type="protein sequence ID" value="MEQ2401672.1"/>
    <property type="molecule type" value="Genomic_DNA"/>
</dbReference>
<proteinExistence type="predicted"/>
<dbReference type="NCBIfam" id="NF006761">
    <property type="entry name" value="PRK09282.1"/>
    <property type="match status" value="1"/>
</dbReference>
<keyword evidence="3" id="KW-1185">Reference proteome</keyword>
<evidence type="ECO:0000259" key="1">
    <source>
        <dbReference type="PROSITE" id="PS50991"/>
    </source>
</evidence>
<sequence>MKKIEFVDTILRDAHQSLMATRMTYKDMEPALDKLDKVGYRALECWGGATFDSCIRFLDEDPWERIRNIKSHLKNTKTQMLLRGQNLLGYKNYPDDVVEKFVELSVKNGVDIIRIFDALNDLRNIETSLRAAKKAGAEAQVAICYTTSEVHTIEYFTDLAKKIQEMGADSVAVKDMAGILTPPVSRDLVRSLRKAVDIPIELHTHETTGCGSMTYLKGVEEGADILDTALSPFSGGTSQPPTETLAIILKEAGYKVDLNLDILNELAPYFQEVKNKYLNDGTLRVKMLTVDPKGLIYQVPGGMLSNLNSQLSAAKQEHLFDKVLAEVPNVRRDMGFPPLVTPMSQMVGTQASFNVMTGARYKMVPNEIKDYLKGLYGKTPVEVDDAFRKSIIGDAEVITDRPANHLEPALDKYRAEVGDLARTEEDVLTYALFPQVAKDFLAKKYNK</sequence>
<reference evidence="2 3" key="1">
    <citation type="submission" date="2024-03" db="EMBL/GenBank/DDBJ databases">
        <title>Human intestinal bacterial collection.</title>
        <authorList>
            <person name="Pauvert C."/>
            <person name="Hitch T.C.A."/>
            <person name="Clavel T."/>
        </authorList>
    </citation>
    <scope>NUCLEOTIDE SEQUENCE [LARGE SCALE GENOMIC DNA]</scope>
    <source>
        <strain evidence="2 3">CLA-SR-H025</strain>
    </source>
</reference>